<feature type="transmembrane region" description="Helical" evidence="1">
    <location>
        <begin position="20"/>
        <end position="37"/>
    </location>
</feature>
<accession>A0AAD9D7E4</accession>
<dbReference type="Proteomes" id="UP001224775">
    <property type="component" value="Unassembled WGS sequence"/>
</dbReference>
<reference evidence="2" key="1">
    <citation type="submission" date="2023-06" db="EMBL/GenBank/DDBJ databases">
        <title>Survivors Of The Sea: Transcriptome response of Skeletonema marinoi to long-term dormancy.</title>
        <authorList>
            <person name="Pinder M.I.M."/>
            <person name="Kourtchenko O."/>
            <person name="Robertson E.K."/>
            <person name="Larsson T."/>
            <person name="Maumus F."/>
            <person name="Osuna-Cruz C.M."/>
            <person name="Vancaester E."/>
            <person name="Stenow R."/>
            <person name="Vandepoele K."/>
            <person name="Ploug H."/>
            <person name="Bruchert V."/>
            <person name="Godhe A."/>
            <person name="Topel M."/>
        </authorList>
    </citation>
    <scope>NUCLEOTIDE SEQUENCE</scope>
    <source>
        <strain evidence="2">R05AC</strain>
    </source>
</reference>
<comment type="caution">
    <text evidence="2">The sequence shown here is derived from an EMBL/GenBank/DDBJ whole genome shotgun (WGS) entry which is preliminary data.</text>
</comment>
<keyword evidence="1" id="KW-0472">Membrane</keyword>
<protein>
    <submittedName>
        <fullName evidence="2">Uncharacterized protein</fullName>
    </submittedName>
</protein>
<organism evidence="2 3">
    <name type="scientific">Skeletonema marinoi</name>
    <dbReference type="NCBI Taxonomy" id="267567"/>
    <lineage>
        <taxon>Eukaryota</taxon>
        <taxon>Sar</taxon>
        <taxon>Stramenopiles</taxon>
        <taxon>Ochrophyta</taxon>
        <taxon>Bacillariophyta</taxon>
        <taxon>Coscinodiscophyceae</taxon>
        <taxon>Thalassiosirophycidae</taxon>
        <taxon>Thalassiosirales</taxon>
        <taxon>Skeletonemataceae</taxon>
        <taxon>Skeletonema</taxon>
        <taxon>Skeletonema marinoi-dohrnii complex</taxon>
    </lineage>
</organism>
<gene>
    <name evidence="2" type="ORF">QTG54_013793</name>
</gene>
<evidence type="ECO:0000313" key="3">
    <source>
        <dbReference type="Proteomes" id="UP001224775"/>
    </source>
</evidence>
<keyword evidence="1" id="KW-1133">Transmembrane helix</keyword>
<keyword evidence="1" id="KW-0812">Transmembrane</keyword>
<dbReference type="AlphaFoldDB" id="A0AAD9D7E4"/>
<keyword evidence="3" id="KW-1185">Reference proteome</keyword>
<dbReference type="EMBL" id="JATAAI010000033">
    <property type="protein sequence ID" value="KAK1735630.1"/>
    <property type="molecule type" value="Genomic_DNA"/>
</dbReference>
<evidence type="ECO:0000313" key="2">
    <source>
        <dbReference type="EMBL" id="KAK1735630.1"/>
    </source>
</evidence>
<name>A0AAD9D7E4_9STRA</name>
<proteinExistence type="predicted"/>
<evidence type="ECO:0000256" key="1">
    <source>
        <dbReference type="SAM" id="Phobius"/>
    </source>
</evidence>
<sequence>MSESIDKISYQTYHGNTEGSWTPTILLLTLLLFRYLLRNSITFQRFIGSQKIYWRKRLGYRDDMKYQMGAGDGANMDLKRQG</sequence>